<proteinExistence type="inferred from homology"/>
<comment type="caution">
    <text evidence="2">The sequence shown here is derived from an EMBL/GenBank/DDBJ whole genome shotgun (WGS) entry which is preliminary data.</text>
</comment>
<protein>
    <submittedName>
        <fullName evidence="2">UPF0167 protein</fullName>
    </submittedName>
</protein>
<accession>A0A917EYI3</accession>
<comment type="similarity">
    <text evidence="1">Belongs to the UPF0167 family.</text>
</comment>
<name>A0A917EYI3_9ACTN</name>
<dbReference type="EMBL" id="BMKQ01000001">
    <property type="protein sequence ID" value="GGF30955.1"/>
    <property type="molecule type" value="Genomic_DNA"/>
</dbReference>
<dbReference type="InterPro" id="IPR005363">
    <property type="entry name" value="UPF0167"/>
</dbReference>
<evidence type="ECO:0000256" key="1">
    <source>
        <dbReference type="ARBA" id="ARBA00008525"/>
    </source>
</evidence>
<dbReference type="Proteomes" id="UP000649179">
    <property type="component" value="Unassembled WGS sequence"/>
</dbReference>
<reference evidence="2" key="1">
    <citation type="journal article" date="2014" name="Int. J. Syst. Evol. Microbiol.">
        <title>Complete genome sequence of Corynebacterium casei LMG S-19264T (=DSM 44701T), isolated from a smear-ripened cheese.</title>
        <authorList>
            <consortium name="US DOE Joint Genome Institute (JGI-PGF)"/>
            <person name="Walter F."/>
            <person name="Albersmeier A."/>
            <person name="Kalinowski J."/>
            <person name="Ruckert C."/>
        </authorList>
    </citation>
    <scope>NUCLEOTIDE SEQUENCE</scope>
    <source>
        <strain evidence="2">CGMCC 1.16067</strain>
    </source>
</reference>
<sequence length="170" mass="18242">MVSLPTFTYHPDPVASGSVVPSDAACESCERTRGHLYVGPIFGVADIEELCPWCIADGSAAARHDLEFTDDGDAALRGVPAEVREEILHRTPGVSTWQSPRWLTHCGDAAVYLTIAGARELRSTPGAVDSLVAAGWDETDVDQMRADGDLSAYLFRCRHCGTGLAYADMS</sequence>
<reference evidence="2" key="2">
    <citation type="submission" date="2020-09" db="EMBL/GenBank/DDBJ databases">
        <authorList>
            <person name="Sun Q."/>
            <person name="Zhou Y."/>
        </authorList>
    </citation>
    <scope>NUCLEOTIDE SEQUENCE</scope>
    <source>
        <strain evidence="2">CGMCC 1.16067</strain>
    </source>
</reference>
<evidence type="ECO:0000313" key="2">
    <source>
        <dbReference type="EMBL" id="GGF30955.1"/>
    </source>
</evidence>
<dbReference type="AlphaFoldDB" id="A0A917EYI3"/>
<dbReference type="Pfam" id="PF03691">
    <property type="entry name" value="UPF0167"/>
    <property type="match status" value="1"/>
</dbReference>
<evidence type="ECO:0000313" key="3">
    <source>
        <dbReference type="Proteomes" id="UP000649179"/>
    </source>
</evidence>
<gene>
    <name evidence="2" type="ORF">GCM10011519_00470</name>
</gene>
<keyword evidence="3" id="KW-1185">Reference proteome</keyword>
<dbReference type="RefSeq" id="WP_188777150.1">
    <property type="nucleotide sequence ID" value="NZ_BMKQ01000001.1"/>
</dbReference>
<organism evidence="2 3">
    <name type="scientific">Marmoricola endophyticus</name>
    <dbReference type="NCBI Taxonomy" id="2040280"/>
    <lineage>
        <taxon>Bacteria</taxon>
        <taxon>Bacillati</taxon>
        <taxon>Actinomycetota</taxon>
        <taxon>Actinomycetes</taxon>
        <taxon>Propionibacteriales</taxon>
        <taxon>Nocardioidaceae</taxon>
        <taxon>Marmoricola</taxon>
    </lineage>
</organism>